<evidence type="ECO:0008006" key="3">
    <source>
        <dbReference type="Google" id="ProtNLM"/>
    </source>
</evidence>
<gene>
    <name evidence="1" type="ORF">L0668_06515</name>
</gene>
<dbReference type="PANTHER" id="PTHR36978">
    <property type="entry name" value="P-LOOP CONTAINING NUCLEOTIDE TRIPHOSPHATE HYDROLASE"/>
    <property type="match status" value="1"/>
</dbReference>
<name>A0ABS9D4D7_9ALTE</name>
<evidence type="ECO:0000313" key="1">
    <source>
        <dbReference type="EMBL" id="MCF2947751.1"/>
    </source>
</evidence>
<protein>
    <recommendedName>
        <fullName evidence="3">Sulfotransferase family protein</fullName>
    </recommendedName>
</protein>
<dbReference type="PANTHER" id="PTHR36978:SF4">
    <property type="entry name" value="P-LOOP CONTAINING NUCLEOSIDE TRIPHOSPHATE HYDROLASE PROTEIN"/>
    <property type="match status" value="1"/>
</dbReference>
<organism evidence="1 2">
    <name type="scientific">Paraglaciecola algarum</name>
    <dbReference type="NCBI Taxonomy" id="3050085"/>
    <lineage>
        <taxon>Bacteria</taxon>
        <taxon>Pseudomonadati</taxon>
        <taxon>Pseudomonadota</taxon>
        <taxon>Gammaproteobacteria</taxon>
        <taxon>Alteromonadales</taxon>
        <taxon>Alteromonadaceae</taxon>
        <taxon>Paraglaciecola</taxon>
    </lineage>
</organism>
<proteinExistence type="predicted"/>
<dbReference type="Gene3D" id="3.40.50.300">
    <property type="entry name" value="P-loop containing nucleotide triphosphate hydrolases"/>
    <property type="match status" value="1"/>
</dbReference>
<reference evidence="1 2" key="1">
    <citation type="submission" date="2022-01" db="EMBL/GenBank/DDBJ databases">
        <title>Paraglaciecola sp. G1-23.</title>
        <authorList>
            <person name="Jin M.S."/>
            <person name="Han D.M."/>
            <person name="Kim H.M."/>
            <person name="Jeon C.O."/>
        </authorList>
    </citation>
    <scope>NUCLEOTIDE SEQUENCE [LARGE SCALE GENOMIC DNA]</scope>
    <source>
        <strain evidence="1 2">G1-23</strain>
    </source>
</reference>
<dbReference type="SUPFAM" id="SSF52540">
    <property type="entry name" value="P-loop containing nucleoside triphosphate hydrolases"/>
    <property type="match status" value="1"/>
</dbReference>
<evidence type="ECO:0000313" key="2">
    <source>
        <dbReference type="Proteomes" id="UP001521137"/>
    </source>
</evidence>
<keyword evidence="2" id="KW-1185">Reference proteome</keyword>
<dbReference type="RefSeq" id="WP_235311286.1">
    <property type="nucleotide sequence ID" value="NZ_JAKGAS010000003.1"/>
</dbReference>
<comment type="caution">
    <text evidence="1">The sequence shown here is derived from an EMBL/GenBank/DDBJ whole genome shotgun (WGS) entry which is preliminary data.</text>
</comment>
<accession>A0ABS9D4D7</accession>
<sequence length="206" mass="24590">MFQQLFNKKTIDIRQKKLIVVIGFNKTGTTSIHRLFQSSGFKSVHWDEGKLTKKMFENAMQAKPILQGYDDKFDVFSDLVFRTDSYWCEGNALYRQIEQQYPNALFIYNYREMDAWLESRCKHAEQLEEQTILELHKKILDTSDIEVIKKHWKTTRLNYEEELKEYFGSKSNLLEIDIKDVKFVEKLSIFIQANLNPEHWGLFNKT</sequence>
<dbReference type="InterPro" id="IPR040632">
    <property type="entry name" value="Sulfotransfer_4"/>
</dbReference>
<dbReference type="Proteomes" id="UP001521137">
    <property type="component" value="Unassembled WGS sequence"/>
</dbReference>
<dbReference type="InterPro" id="IPR027417">
    <property type="entry name" value="P-loop_NTPase"/>
</dbReference>
<dbReference type="EMBL" id="JAKGAS010000003">
    <property type="protein sequence ID" value="MCF2947751.1"/>
    <property type="molecule type" value="Genomic_DNA"/>
</dbReference>
<dbReference type="Pfam" id="PF17784">
    <property type="entry name" value="Sulfotransfer_4"/>
    <property type="match status" value="1"/>
</dbReference>